<dbReference type="PATRIC" id="fig|270351.6.peg.2163"/>
<evidence type="ECO:0000256" key="2">
    <source>
        <dbReference type="SAM" id="Coils"/>
    </source>
</evidence>
<dbReference type="Gene3D" id="1.20.5.340">
    <property type="match status" value="1"/>
</dbReference>
<evidence type="ECO:0000313" key="4">
    <source>
        <dbReference type="EMBL" id="KMO30419.1"/>
    </source>
</evidence>
<dbReference type="SUPFAM" id="SSF103088">
    <property type="entry name" value="OmpA-like"/>
    <property type="match status" value="1"/>
</dbReference>
<dbReference type="OrthoDB" id="5347798at2"/>
<dbReference type="Gene3D" id="3.30.1330.60">
    <property type="entry name" value="OmpA-like domain"/>
    <property type="match status" value="1"/>
</dbReference>
<organism evidence="4 5">
    <name type="scientific">Methylobacterium aquaticum</name>
    <dbReference type="NCBI Taxonomy" id="270351"/>
    <lineage>
        <taxon>Bacteria</taxon>
        <taxon>Pseudomonadati</taxon>
        <taxon>Pseudomonadota</taxon>
        <taxon>Alphaproteobacteria</taxon>
        <taxon>Hyphomicrobiales</taxon>
        <taxon>Methylobacteriaceae</taxon>
        <taxon>Methylobacterium</taxon>
    </lineage>
</organism>
<dbReference type="Proteomes" id="UP000035929">
    <property type="component" value="Unassembled WGS sequence"/>
</dbReference>
<keyword evidence="1" id="KW-0472">Membrane</keyword>
<evidence type="ECO:0000256" key="1">
    <source>
        <dbReference type="PROSITE-ProRule" id="PRU00473"/>
    </source>
</evidence>
<dbReference type="Gene3D" id="1.10.287.1490">
    <property type="match status" value="1"/>
</dbReference>
<evidence type="ECO:0000259" key="3">
    <source>
        <dbReference type="PROSITE" id="PS51123"/>
    </source>
</evidence>
<evidence type="ECO:0000313" key="5">
    <source>
        <dbReference type="Proteomes" id="UP000035929"/>
    </source>
</evidence>
<feature type="coiled-coil region" evidence="2">
    <location>
        <begin position="407"/>
        <end position="434"/>
    </location>
</feature>
<dbReference type="EMBL" id="LABX01000175">
    <property type="protein sequence ID" value="KMO30419.1"/>
    <property type="molecule type" value="Genomic_DNA"/>
</dbReference>
<dbReference type="InterPro" id="IPR036737">
    <property type="entry name" value="OmpA-like_sf"/>
</dbReference>
<proteinExistence type="predicted"/>
<protein>
    <recommendedName>
        <fullName evidence="3">OmpA-like domain-containing protein</fullName>
    </recommendedName>
</protein>
<dbReference type="PROSITE" id="PS51123">
    <property type="entry name" value="OMPA_2"/>
    <property type="match status" value="1"/>
</dbReference>
<reference evidence="4 5" key="1">
    <citation type="submission" date="2015-03" db="EMBL/GenBank/DDBJ databases">
        <title>Genome sequencing of Methylobacterium aquaticum DSM16371 type strain.</title>
        <authorList>
            <person name="Chaudhry V."/>
            <person name="Patil P.B."/>
        </authorList>
    </citation>
    <scope>NUCLEOTIDE SEQUENCE [LARGE SCALE GENOMIC DNA]</scope>
    <source>
        <strain evidence="4 5">DSM 16371</strain>
    </source>
</reference>
<dbReference type="RefSeq" id="WP_048465894.1">
    <property type="nucleotide sequence ID" value="NZ_LABX01000175.1"/>
</dbReference>
<feature type="domain" description="OmpA-like" evidence="3">
    <location>
        <begin position="630"/>
        <end position="744"/>
    </location>
</feature>
<accession>A0A0J6S9M5</accession>
<comment type="caution">
    <text evidence="4">The sequence shown here is derived from an EMBL/GenBank/DDBJ whole genome shotgun (WGS) entry which is preliminary data.</text>
</comment>
<dbReference type="InterPro" id="IPR006665">
    <property type="entry name" value="OmpA-like"/>
</dbReference>
<dbReference type="GO" id="GO:0016020">
    <property type="term" value="C:membrane"/>
    <property type="evidence" value="ECO:0007669"/>
    <property type="project" value="UniProtKB-UniRule"/>
</dbReference>
<name>A0A0J6S9M5_9HYPH</name>
<keyword evidence="2" id="KW-0175">Coiled coil</keyword>
<gene>
    <name evidence="4" type="ORF">VP06_21930</name>
</gene>
<dbReference type="AlphaFoldDB" id="A0A0J6S9M5"/>
<sequence length="745" mass="78846">MRAAVAQDSARNPIEDPAFRDLKLLLLRDEHRDLAGLRAELARLDLRVGSEDRFSRAVADSLVVALKVVEVENHRALTEVIAPLVVAGIRREIAESRDLMVETLYPIAGRMVTAAIAAAFRQLSEEINETLSRSPRRAWLRAKAVLTGQSYAALVLAELARGRLERLILIDRSTGAVLATTDRDGQPDADPDGQLHLIGGLVTAIVEFAGQALSDVNGELRSLDFGGRTVLLRASPLLIVAGLTEAGRGAGRLAGVVDAEFLSFLDAVRQQDETNDGADHSAPLAALHRAIAARLVPPRPRVRPVAVAGALAAVALAAWATSAVLSARQRAAETAALARIEAAPDLRDSPLHLAFDREAGVIRATGVLPTREAAASLRERLAAEFPGWPVAVRIAVTSDPDSARIAAATLDRRADTLAQRLDGAEAKLGEAQARLGPLEARLGPLETRTAAVAAAIPGLAPREAVTRLEARTDALAQRATASDATVGETQARLGPLEARTAAVAAAIPGLAPREAVTRLETRTDTLAQRVDGTEATVGETQARLGPLEARTAAVAAAIPGLAPREAVARLETRTESLAQRVDGTEATVGETQARLGPLEARTAAVESAVPGLASRDAVARLEARIDTPLKQLEDAVARTAIFFGPDATYRDPERAERDLSVLASALAAVADARLRIVGYSDGAGTARANLEAARLRAERITADLERRGIPRARLVVVNSRPPLQITDERVTGNRRVVFELAYSAE</sequence>
<dbReference type="SUPFAM" id="SSF57997">
    <property type="entry name" value="Tropomyosin"/>
    <property type="match status" value="1"/>
</dbReference>